<protein>
    <submittedName>
        <fullName evidence="1">Uncharacterized protein</fullName>
    </submittedName>
</protein>
<name>A0A8S0SCT0_OLEEU</name>
<accession>A0A8S0SCT0</accession>
<reference evidence="1 2" key="1">
    <citation type="submission" date="2019-12" db="EMBL/GenBank/DDBJ databases">
        <authorList>
            <person name="Alioto T."/>
            <person name="Alioto T."/>
            <person name="Gomez Garrido J."/>
        </authorList>
    </citation>
    <scope>NUCLEOTIDE SEQUENCE [LARGE SCALE GENOMIC DNA]</scope>
</reference>
<dbReference type="AlphaFoldDB" id="A0A8S0SCT0"/>
<organism evidence="1 2">
    <name type="scientific">Olea europaea subsp. europaea</name>
    <dbReference type="NCBI Taxonomy" id="158383"/>
    <lineage>
        <taxon>Eukaryota</taxon>
        <taxon>Viridiplantae</taxon>
        <taxon>Streptophyta</taxon>
        <taxon>Embryophyta</taxon>
        <taxon>Tracheophyta</taxon>
        <taxon>Spermatophyta</taxon>
        <taxon>Magnoliopsida</taxon>
        <taxon>eudicotyledons</taxon>
        <taxon>Gunneridae</taxon>
        <taxon>Pentapetalae</taxon>
        <taxon>asterids</taxon>
        <taxon>lamiids</taxon>
        <taxon>Lamiales</taxon>
        <taxon>Oleaceae</taxon>
        <taxon>Oleeae</taxon>
        <taxon>Olea</taxon>
    </lineage>
</organism>
<keyword evidence="2" id="KW-1185">Reference proteome</keyword>
<sequence>SFDGRKLPKICFKSHPKNLKIWADFQNFESLRRGYHGFFNGIKIQHSLWSEVVENLP</sequence>
<comment type="caution">
    <text evidence="1">The sequence shown here is derived from an EMBL/GenBank/DDBJ whole genome shotgun (WGS) entry which is preliminary data.</text>
</comment>
<gene>
    <name evidence="1" type="ORF">OLEA9_A104452</name>
</gene>
<evidence type="ECO:0000313" key="2">
    <source>
        <dbReference type="Proteomes" id="UP000594638"/>
    </source>
</evidence>
<evidence type="ECO:0000313" key="1">
    <source>
        <dbReference type="EMBL" id="CAA2990319.1"/>
    </source>
</evidence>
<dbReference type="EMBL" id="CACTIH010004247">
    <property type="protein sequence ID" value="CAA2990319.1"/>
    <property type="molecule type" value="Genomic_DNA"/>
</dbReference>
<feature type="non-terminal residue" evidence="1">
    <location>
        <position position="57"/>
    </location>
</feature>
<proteinExistence type="predicted"/>
<feature type="non-terminal residue" evidence="1">
    <location>
        <position position="1"/>
    </location>
</feature>
<dbReference type="Proteomes" id="UP000594638">
    <property type="component" value="Unassembled WGS sequence"/>
</dbReference>